<dbReference type="AlphaFoldDB" id="A0AAV7R4Y2"/>
<dbReference type="Proteomes" id="UP001066276">
    <property type="component" value="Chromosome 6"/>
</dbReference>
<feature type="region of interest" description="Disordered" evidence="1">
    <location>
        <begin position="36"/>
        <end position="61"/>
    </location>
</feature>
<organism evidence="2 3">
    <name type="scientific">Pleurodeles waltl</name>
    <name type="common">Iberian ribbed newt</name>
    <dbReference type="NCBI Taxonomy" id="8319"/>
    <lineage>
        <taxon>Eukaryota</taxon>
        <taxon>Metazoa</taxon>
        <taxon>Chordata</taxon>
        <taxon>Craniata</taxon>
        <taxon>Vertebrata</taxon>
        <taxon>Euteleostomi</taxon>
        <taxon>Amphibia</taxon>
        <taxon>Batrachia</taxon>
        <taxon>Caudata</taxon>
        <taxon>Salamandroidea</taxon>
        <taxon>Salamandridae</taxon>
        <taxon>Pleurodelinae</taxon>
        <taxon>Pleurodeles</taxon>
    </lineage>
</organism>
<reference evidence="2" key="1">
    <citation type="journal article" date="2022" name="bioRxiv">
        <title>Sequencing and chromosome-scale assembly of the giantPleurodeles waltlgenome.</title>
        <authorList>
            <person name="Brown T."/>
            <person name="Elewa A."/>
            <person name="Iarovenko S."/>
            <person name="Subramanian E."/>
            <person name="Araus A.J."/>
            <person name="Petzold A."/>
            <person name="Susuki M."/>
            <person name="Suzuki K.-i.T."/>
            <person name="Hayashi T."/>
            <person name="Toyoda A."/>
            <person name="Oliveira C."/>
            <person name="Osipova E."/>
            <person name="Leigh N.D."/>
            <person name="Simon A."/>
            <person name="Yun M.H."/>
        </authorList>
    </citation>
    <scope>NUCLEOTIDE SEQUENCE</scope>
    <source>
        <strain evidence="2">20211129_DDA</strain>
        <tissue evidence="2">Liver</tissue>
    </source>
</reference>
<accession>A0AAV7R4Y2</accession>
<comment type="caution">
    <text evidence="2">The sequence shown here is derived from an EMBL/GenBank/DDBJ whole genome shotgun (WGS) entry which is preliminary data.</text>
</comment>
<name>A0AAV7R4Y2_PLEWA</name>
<evidence type="ECO:0000313" key="3">
    <source>
        <dbReference type="Proteomes" id="UP001066276"/>
    </source>
</evidence>
<dbReference type="EMBL" id="JANPWB010000010">
    <property type="protein sequence ID" value="KAJ1146321.1"/>
    <property type="molecule type" value="Genomic_DNA"/>
</dbReference>
<evidence type="ECO:0000313" key="2">
    <source>
        <dbReference type="EMBL" id="KAJ1146321.1"/>
    </source>
</evidence>
<protein>
    <submittedName>
        <fullName evidence="2">Uncharacterized protein</fullName>
    </submittedName>
</protein>
<gene>
    <name evidence="2" type="ORF">NDU88_012598</name>
</gene>
<feature type="region of interest" description="Disordered" evidence="1">
    <location>
        <begin position="94"/>
        <end position="119"/>
    </location>
</feature>
<evidence type="ECO:0000256" key="1">
    <source>
        <dbReference type="SAM" id="MobiDB-lite"/>
    </source>
</evidence>
<sequence>MRFAGFAASPPDPAALMSWAGVGKQWCVLNYRTKRARRAGGGRPPRRQDLLSEQQMGAARRPEQVDAMAAGMDGDPMVANRCLQKIVMAGVEGRMGRGRDAEQEGVCAKSRRQQPSSSA</sequence>
<keyword evidence="3" id="KW-1185">Reference proteome</keyword>
<proteinExistence type="predicted"/>